<sequence>REKIVDMRYTNFTESDDKDGRLQLPRIEVDIDLPVGQSLSVGFLSGGNASAFDITAEYEITS</sequence>
<reference evidence="1" key="1">
    <citation type="journal article" date="2014" name="Front. Microbiol.">
        <title>High frequency of phylogenetically diverse reductive dehalogenase-homologous genes in deep subseafloor sedimentary metagenomes.</title>
        <authorList>
            <person name="Kawai M."/>
            <person name="Futagami T."/>
            <person name="Toyoda A."/>
            <person name="Takaki Y."/>
            <person name="Nishi S."/>
            <person name="Hori S."/>
            <person name="Arai W."/>
            <person name="Tsubouchi T."/>
            <person name="Morono Y."/>
            <person name="Uchiyama I."/>
            <person name="Ito T."/>
            <person name="Fujiyama A."/>
            <person name="Inagaki F."/>
            <person name="Takami H."/>
        </authorList>
    </citation>
    <scope>NUCLEOTIDE SEQUENCE</scope>
    <source>
        <strain evidence="1">Expedition CK06-06</strain>
    </source>
</reference>
<dbReference type="EMBL" id="BARU01010447">
    <property type="protein sequence ID" value="GAH33104.1"/>
    <property type="molecule type" value="Genomic_DNA"/>
</dbReference>
<name>X1FUV0_9ZZZZ</name>
<feature type="non-terminal residue" evidence="1">
    <location>
        <position position="1"/>
    </location>
</feature>
<accession>X1FUV0</accession>
<protein>
    <submittedName>
        <fullName evidence="1">Uncharacterized protein</fullName>
    </submittedName>
</protein>
<comment type="caution">
    <text evidence="1">The sequence shown here is derived from an EMBL/GenBank/DDBJ whole genome shotgun (WGS) entry which is preliminary data.</text>
</comment>
<gene>
    <name evidence="1" type="ORF">S03H2_19920</name>
</gene>
<evidence type="ECO:0000313" key="1">
    <source>
        <dbReference type="EMBL" id="GAH33104.1"/>
    </source>
</evidence>
<dbReference type="AlphaFoldDB" id="X1FUV0"/>
<proteinExistence type="predicted"/>
<organism evidence="1">
    <name type="scientific">marine sediment metagenome</name>
    <dbReference type="NCBI Taxonomy" id="412755"/>
    <lineage>
        <taxon>unclassified sequences</taxon>
        <taxon>metagenomes</taxon>
        <taxon>ecological metagenomes</taxon>
    </lineage>
</organism>